<dbReference type="Proteomes" id="UP000257109">
    <property type="component" value="Unassembled WGS sequence"/>
</dbReference>
<dbReference type="EMBL" id="QJKJ01007940">
    <property type="protein sequence ID" value="RDX81405.1"/>
    <property type="molecule type" value="Genomic_DNA"/>
</dbReference>
<evidence type="ECO:0000313" key="2">
    <source>
        <dbReference type="Proteomes" id="UP000257109"/>
    </source>
</evidence>
<feature type="non-terminal residue" evidence="1">
    <location>
        <position position="1"/>
    </location>
</feature>
<accession>A0A371FST2</accession>
<gene>
    <name evidence="1" type="ORF">CR513_37921</name>
</gene>
<evidence type="ECO:0000313" key="1">
    <source>
        <dbReference type="EMBL" id="RDX81405.1"/>
    </source>
</evidence>
<protein>
    <submittedName>
        <fullName evidence="1">Uncharacterized protein</fullName>
    </submittedName>
</protein>
<dbReference type="OrthoDB" id="10667716at2759"/>
<sequence>MYYSYYCKISERKPEELTNEKRNFSLFDIPRNSESETTKNPQTMTCGIWKKRKNLLVLLPEKLTATKTVGEVIGKVGGGQQQELFENSDGIGHDGWHRFDTMLKVMLSTKSSSSPVNLLNFGAWHEVYHLHKKGIVTKHREHWAISKALDGNGRRMEPRTPIIAEGKTSKEHWHKEYDLKMNTYNRKSKGNSLAKHSESNLKSLSGIRSEEKKETELYNALVRNISIVDIITAFRPRKRSCVPFGGWNEAVQFFLFSRTMPFPIDHILSRESHCSVLLLARSIISIFYITRLEYFSFRLRRFNNFNIVVMGFKTQIGQNSAICHQLINIQCKVISLPRPTSLPCSQKIKETAQTKHSKY</sequence>
<keyword evidence="2" id="KW-1185">Reference proteome</keyword>
<proteinExistence type="predicted"/>
<name>A0A371FST2_MUCPR</name>
<dbReference type="AlphaFoldDB" id="A0A371FST2"/>
<reference evidence="1" key="1">
    <citation type="submission" date="2018-05" db="EMBL/GenBank/DDBJ databases">
        <title>Draft genome of Mucuna pruriens seed.</title>
        <authorList>
            <person name="Nnadi N.E."/>
            <person name="Vos R."/>
            <person name="Hasami M.H."/>
            <person name="Devisetty U.K."/>
            <person name="Aguiy J.C."/>
        </authorList>
    </citation>
    <scope>NUCLEOTIDE SEQUENCE [LARGE SCALE GENOMIC DNA]</scope>
    <source>
        <strain evidence="1">JCA_2017</strain>
    </source>
</reference>
<comment type="caution">
    <text evidence="1">The sequence shown here is derived from an EMBL/GenBank/DDBJ whole genome shotgun (WGS) entry which is preliminary data.</text>
</comment>
<organism evidence="1 2">
    <name type="scientific">Mucuna pruriens</name>
    <name type="common">Velvet bean</name>
    <name type="synonym">Dolichos pruriens</name>
    <dbReference type="NCBI Taxonomy" id="157652"/>
    <lineage>
        <taxon>Eukaryota</taxon>
        <taxon>Viridiplantae</taxon>
        <taxon>Streptophyta</taxon>
        <taxon>Embryophyta</taxon>
        <taxon>Tracheophyta</taxon>
        <taxon>Spermatophyta</taxon>
        <taxon>Magnoliopsida</taxon>
        <taxon>eudicotyledons</taxon>
        <taxon>Gunneridae</taxon>
        <taxon>Pentapetalae</taxon>
        <taxon>rosids</taxon>
        <taxon>fabids</taxon>
        <taxon>Fabales</taxon>
        <taxon>Fabaceae</taxon>
        <taxon>Papilionoideae</taxon>
        <taxon>50 kb inversion clade</taxon>
        <taxon>NPAAA clade</taxon>
        <taxon>indigoferoid/millettioid clade</taxon>
        <taxon>Phaseoleae</taxon>
        <taxon>Mucuna</taxon>
    </lineage>
</organism>